<feature type="domain" description="Cytidyltransferase-like" evidence="3">
    <location>
        <begin position="19"/>
        <end position="91"/>
    </location>
</feature>
<dbReference type="InterPro" id="IPR050385">
    <property type="entry name" value="Archaeal_FAD_synthase"/>
</dbReference>
<evidence type="ECO:0000259" key="3">
    <source>
        <dbReference type="Pfam" id="PF01467"/>
    </source>
</evidence>
<comment type="caution">
    <text evidence="4">The sequence shown here is derived from an EMBL/GenBank/DDBJ whole genome shotgun (WGS) entry which is preliminary data.</text>
</comment>
<dbReference type="EMBL" id="LBVR01000001">
    <property type="protein sequence ID" value="KKQ92875.1"/>
    <property type="molecule type" value="Genomic_DNA"/>
</dbReference>
<name>A0A0G0LXW0_9BACT</name>
<sequence length="150" mass="17090">MKLMKKKANESVIGYAYVCADLLHAGHLDHLEFCKKFCDKLIVGVLTDNAVMEKKPRPIFGFEERLRLVQALKCVDIAVPQETYSPLNNAPVMADILFESADHGEGALEEAKRVMRDIGKKVIVDIFRPRHNRRPSSTAIKTKIKKEWQK</sequence>
<dbReference type="SUPFAM" id="SSF52374">
    <property type="entry name" value="Nucleotidylyl transferase"/>
    <property type="match status" value="1"/>
</dbReference>
<keyword evidence="2" id="KW-0548">Nucleotidyltransferase</keyword>
<dbReference type="Proteomes" id="UP000033841">
    <property type="component" value="Unassembled WGS sequence"/>
</dbReference>
<dbReference type="AlphaFoldDB" id="A0A0G0LXW0"/>
<keyword evidence="1" id="KW-0808">Transferase</keyword>
<proteinExistence type="predicted"/>
<dbReference type="PANTHER" id="PTHR43793">
    <property type="entry name" value="FAD SYNTHASE"/>
    <property type="match status" value="1"/>
</dbReference>
<dbReference type="Pfam" id="PF01467">
    <property type="entry name" value="CTP_transf_like"/>
    <property type="match status" value="1"/>
</dbReference>
<dbReference type="InterPro" id="IPR014729">
    <property type="entry name" value="Rossmann-like_a/b/a_fold"/>
</dbReference>
<evidence type="ECO:0000313" key="5">
    <source>
        <dbReference type="Proteomes" id="UP000033841"/>
    </source>
</evidence>
<dbReference type="NCBIfam" id="TIGR00125">
    <property type="entry name" value="cyt_tran_rel"/>
    <property type="match status" value="1"/>
</dbReference>
<organism evidence="4 5">
    <name type="scientific">Candidatus Shapirobacteria bacterium GW2011_GWE1_38_92</name>
    <dbReference type="NCBI Taxonomy" id="1618489"/>
    <lineage>
        <taxon>Bacteria</taxon>
        <taxon>Candidatus Shapironibacteriota</taxon>
    </lineage>
</organism>
<gene>
    <name evidence="4" type="ORF">UT14_C0001G0018</name>
</gene>
<protein>
    <recommendedName>
        <fullName evidence="3">Cytidyltransferase-like domain-containing protein</fullName>
    </recommendedName>
</protein>
<accession>A0A0G0LXW0</accession>
<dbReference type="Gene3D" id="3.40.50.620">
    <property type="entry name" value="HUPs"/>
    <property type="match status" value="1"/>
</dbReference>
<dbReference type="GO" id="GO:0016779">
    <property type="term" value="F:nucleotidyltransferase activity"/>
    <property type="evidence" value="ECO:0007669"/>
    <property type="project" value="UniProtKB-KW"/>
</dbReference>
<dbReference type="PANTHER" id="PTHR43793:SF1">
    <property type="entry name" value="FAD SYNTHASE"/>
    <property type="match status" value="1"/>
</dbReference>
<evidence type="ECO:0000313" key="4">
    <source>
        <dbReference type="EMBL" id="KKQ92875.1"/>
    </source>
</evidence>
<evidence type="ECO:0000256" key="2">
    <source>
        <dbReference type="ARBA" id="ARBA00022695"/>
    </source>
</evidence>
<reference evidence="4 5" key="1">
    <citation type="journal article" date="2015" name="Nature">
        <title>rRNA introns, odd ribosomes, and small enigmatic genomes across a large radiation of phyla.</title>
        <authorList>
            <person name="Brown C.T."/>
            <person name="Hug L.A."/>
            <person name="Thomas B.C."/>
            <person name="Sharon I."/>
            <person name="Castelle C.J."/>
            <person name="Singh A."/>
            <person name="Wilkins M.J."/>
            <person name="Williams K.H."/>
            <person name="Banfield J.F."/>
        </authorList>
    </citation>
    <scope>NUCLEOTIDE SEQUENCE [LARGE SCALE GENOMIC DNA]</scope>
</reference>
<dbReference type="InterPro" id="IPR004821">
    <property type="entry name" value="Cyt_trans-like"/>
</dbReference>
<evidence type="ECO:0000256" key="1">
    <source>
        <dbReference type="ARBA" id="ARBA00022679"/>
    </source>
</evidence>